<dbReference type="AlphaFoldDB" id="A0AAV7R307"/>
<accession>A0AAV7R307</accession>
<evidence type="ECO:0000313" key="2">
    <source>
        <dbReference type="Proteomes" id="UP001066276"/>
    </source>
</evidence>
<dbReference type="Proteomes" id="UP001066276">
    <property type="component" value="Chromosome 6"/>
</dbReference>
<evidence type="ECO:0000313" key="1">
    <source>
        <dbReference type="EMBL" id="KAJ1146072.1"/>
    </source>
</evidence>
<organism evidence="1 2">
    <name type="scientific">Pleurodeles waltl</name>
    <name type="common">Iberian ribbed newt</name>
    <dbReference type="NCBI Taxonomy" id="8319"/>
    <lineage>
        <taxon>Eukaryota</taxon>
        <taxon>Metazoa</taxon>
        <taxon>Chordata</taxon>
        <taxon>Craniata</taxon>
        <taxon>Vertebrata</taxon>
        <taxon>Euteleostomi</taxon>
        <taxon>Amphibia</taxon>
        <taxon>Batrachia</taxon>
        <taxon>Caudata</taxon>
        <taxon>Salamandroidea</taxon>
        <taxon>Salamandridae</taxon>
        <taxon>Pleurodelinae</taxon>
        <taxon>Pleurodeles</taxon>
    </lineage>
</organism>
<dbReference type="EMBL" id="JANPWB010000010">
    <property type="protein sequence ID" value="KAJ1146072.1"/>
    <property type="molecule type" value="Genomic_DNA"/>
</dbReference>
<protein>
    <submittedName>
        <fullName evidence="1">Uncharacterized protein</fullName>
    </submittedName>
</protein>
<reference evidence="1" key="1">
    <citation type="journal article" date="2022" name="bioRxiv">
        <title>Sequencing and chromosome-scale assembly of the giantPleurodeles waltlgenome.</title>
        <authorList>
            <person name="Brown T."/>
            <person name="Elewa A."/>
            <person name="Iarovenko S."/>
            <person name="Subramanian E."/>
            <person name="Araus A.J."/>
            <person name="Petzold A."/>
            <person name="Susuki M."/>
            <person name="Suzuki K.-i.T."/>
            <person name="Hayashi T."/>
            <person name="Toyoda A."/>
            <person name="Oliveira C."/>
            <person name="Osipova E."/>
            <person name="Leigh N.D."/>
            <person name="Simon A."/>
            <person name="Yun M.H."/>
        </authorList>
    </citation>
    <scope>NUCLEOTIDE SEQUENCE</scope>
    <source>
        <strain evidence="1">20211129_DDA</strain>
        <tissue evidence="1">Liver</tissue>
    </source>
</reference>
<name>A0AAV7R307_PLEWA</name>
<sequence>MVDVSHRDACGPGLVWATASPQEESVHRGRRDRLVRQLLVRGRDPGGTISDSASTTEECWAGSEDVPCCPGPHHPLTAAASPFAF</sequence>
<proteinExistence type="predicted"/>
<gene>
    <name evidence="1" type="ORF">NDU88_012354</name>
</gene>
<keyword evidence="2" id="KW-1185">Reference proteome</keyword>
<comment type="caution">
    <text evidence="1">The sequence shown here is derived from an EMBL/GenBank/DDBJ whole genome shotgun (WGS) entry which is preliminary data.</text>
</comment>